<dbReference type="PROSITE" id="PS51378">
    <property type="entry name" value="INVERT_DEFENSINS"/>
    <property type="match status" value="1"/>
</dbReference>
<evidence type="ECO:0000256" key="1">
    <source>
        <dbReference type="ARBA" id="ARBA00004613"/>
    </source>
</evidence>
<evidence type="ECO:0000256" key="7">
    <source>
        <dbReference type="ARBA" id="ARBA00022940"/>
    </source>
</evidence>
<dbReference type="VEuPathDB" id="VectorBase:AAQUA_007066"/>
<evidence type="ECO:0000256" key="9">
    <source>
        <dbReference type="ARBA" id="ARBA00023157"/>
    </source>
</evidence>
<dbReference type="SUPFAM" id="SSF57095">
    <property type="entry name" value="Scorpion toxin-like"/>
    <property type="match status" value="1"/>
</dbReference>
<dbReference type="EMBL" id="GAMD01003428">
    <property type="protein sequence ID" value="JAA98162.1"/>
    <property type="molecule type" value="mRNA"/>
</dbReference>
<name>T1E7R2_ANOAQ</name>
<evidence type="ECO:0000256" key="8">
    <source>
        <dbReference type="ARBA" id="ARBA00023022"/>
    </source>
</evidence>
<sequence>MKCATIICAVGVVLAASLLTSSQAAAPEAGRDAVASAAVADSPALNTLFDELPEETHQAAVENYRAKRATCDLASGFGVGSSLCAAHCIARRYRGGYCNDRGVCVCRR</sequence>
<evidence type="ECO:0000313" key="12">
    <source>
        <dbReference type="EMBL" id="JAA98162.1"/>
    </source>
</evidence>
<dbReference type="AlphaFoldDB" id="T1E7R2"/>
<evidence type="ECO:0000256" key="3">
    <source>
        <dbReference type="ARBA" id="ARBA00022529"/>
    </source>
</evidence>
<evidence type="ECO:0000256" key="6">
    <source>
        <dbReference type="ARBA" id="ARBA00022859"/>
    </source>
</evidence>
<keyword evidence="3" id="KW-0929">Antimicrobial</keyword>
<dbReference type="GO" id="GO:0050830">
    <property type="term" value="P:defense response to Gram-positive bacterium"/>
    <property type="evidence" value="ECO:0007669"/>
    <property type="project" value="UniProtKB-ARBA"/>
</dbReference>
<comment type="subcellular location">
    <subcellularLocation>
        <location evidence="1">Secreted</location>
    </subcellularLocation>
</comment>
<evidence type="ECO:0000256" key="2">
    <source>
        <dbReference type="ARBA" id="ARBA00022525"/>
    </source>
</evidence>
<protein>
    <submittedName>
        <fullName evidence="12">Putative defensin</fullName>
    </submittedName>
</protein>
<proteinExistence type="evidence at transcript level"/>
<dbReference type="Pfam" id="PF01097">
    <property type="entry name" value="Defensin_2"/>
    <property type="match status" value="1"/>
</dbReference>
<dbReference type="GO" id="GO:0045087">
    <property type="term" value="P:innate immune response"/>
    <property type="evidence" value="ECO:0007669"/>
    <property type="project" value="UniProtKB-KW"/>
</dbReference>
<keyword evidence="5 10" id="KW-0732">Signal</keyword>
<keyword evidence="6" id="KW-0391">Immunity</keyword>
<evidence type="ECO:0000256" key="10">
    <source>
        <dbReference type="SAM" id="SignalP"/>
    </source>
</evidence>
<dbReference type="PANTHER" id="PTHR13645">
    <property type="entry name" value="DEFENSIN"/>
    <property type="match status" value="1"/>
</dbReference>
<keyword evidence="8" id="KW-0044">Antibiotic</keyword>
<keyword evidence="7" id="KW-0211">Defensin</keyword>
<feature type="signal peptide" evidence="10">
    <location>
        <begin position="1"/>
        <end position="15"/>
    </location>
</feature>
<evidence type="ECO:0000256" key="4">
    <source>
        <dbReference type="ARBA" id="ARBA00022588"/>
    </source>
</evidence>
<dbReference type="FunFam" id="3.30.30.10:FF:000005">
    <property type="entry name" value="Defensin"/>
    <property type="match status" value="1"/>
</dbReference>
<dbReference type="InterPro" id="IPR001542">
    <property type="entry name" value="Defensin_invertebrate/fungal"/>
</dbReference>
<dbReference type="PANTHER" id="PTHR13645:SF0">
    <property type="entry name" value="DEFENSIN"/>
    <property type="match status" value="1"/>
</dbReference>
<dbReference type="Gene3D" id="3.30.30.10">
    <property type="entry name" value="Knottin, scorpion toxin-like"/>
    <property type="match status" value="1"/>
</dbReference>
<reference evidence="12" key="1">
    <citation type="submission" date="2013-07" db="EMBL/GenBank/DDBJ databases">
        <title>Transcriptome sequencing and developmental regulation of gene expression in Anopheles aquasalis.</title>
        <authorList>
            <consortium name="Brazilian Malaria Network (MCT/CNPq/MS/SCTIE/DECIT/PRONEX 555648/2009-5) and Research Network on Bioactive Molecules from Arthropod Vectors (NAP-MOBIARVE"/>
            <consortium name="University of Sao Paulo)"/>
            <person name="Marinotti O."/>
            <person name="Ribeiro J.M.C."/>
            <person name="Costa-da-Silva A.L."/>
            <person name="Silva M.C.P."/>
            <person name="Lopes A.R."/>
            <person name="Barros M.S."/>
            <person name="Sa-Nunes A."/>
            <person name="Konjin B.B."/>
            <person name="Carvalho E."/>
            <person name="Suesdek L."/>
            <person name="Silva-Neto M.A.C."/>
            <person name="Capurro M.L."/>
        </authorList>
    </citation>
    <scope>NUCLEOTIDE SEQUENCE</scope>
    <source>
        <tissue evidence="12">Whole body</tissue>
    </source>
</reference>
<dbReference type="GO" id="GO:0006959">
    <property type="term" value="P:humoral immune response"/>
    <property type="evidence" value="ECO:0007669"/>
    <property type="project" value="TreeGrafter"/>
</dbReference>
<keyword evidence="9" id="KW-1015">Disulfide bond</keyword>
<dbReference type="CDD" id="cd21806">
    <property type="entry name" value="DEFL_defensin-like"/>
    <property type="match status" value="1"/>
</dbReference>
<feature type="domain" description="Invertebrate defensins family profile" evidence="11">
    <location>
        <begin position="68"/>
        <end position="108"/>
    </location>
</feature>
<accession>T1E7R2</accession>
<keyword evidence="4" id="KW-0399">Innate immunity</keyword>
<evidence type="ECO:0000256" key="5">
    <source>
        <dbReference type="ARBA" id="ARBA00022729"/>
    </source>
</evidence>
<dbReference type="InterPro" id="IPR036574">
    <property type="entry name" value="Scorpion_toxin-like_sf"/>
</dbReference>
<keyword evidence="2" id="KW-0964">Secreted</keyword>
<organism evidence="12">
    <name type="scientific">Anopheles aquasalis</name>
    <name type="common">Malaria mosquito</name>
    <dbReference type="NCBI Taxonomy" id="42839"/>
    <lineage>
        <taxon>Eukaryota</taxon>
        <taxon>Metazoa</taxon>
        <taxon>Ecdysozoa</taxon>
        <taxon>Arthropoda</taxon>
        <taxon>Hexapoda</taxon>
        <taxon>Insecta</taxon>
        <taxon>Pterygota</taxon>
        <taxon>Neoptera</taxon>
        <taxon>Endopterygota</taxon>
        <taxon>Diptera</taxon>
        <taxon>Nematocera</taxon>
        <taxon>Culicoidea</taxon>
        <taxon>Culicidae</taxon>
        <taxon>Anophelinae</taxon>
        <taxon>Anopheles</taxon>
    </lineage>
</organism>
<dbReference type="GO" id="GO:0005615">
    <property type="term" value="C:extracellular space"/>
    <property type="evidence" value="ECO:0007669"/>
    <property type="project" value="TreeGrafter"/>
</dbReference>
<feature type="chain" id="PRO_5011977391" evidence="10">
    <location>
        <begin position="16"/>
        <end position="108"/>
    </location>
</feature>
<evidence type="ECO:0000259" key="11">
    <source>
        <dbReference type="PROSITE" id="PS51378"/>
    </source>
</evidence>